<evidence type="ECO:0000256" key="3">
    <source>
        <dbReference type="ARBA" id="ARBA00023015"/>
    </source>
</evidence>
<evidence type="ECO:0000313" key="10">
    <source>
        <dbReference type="EMBL" id="TCM67041.1"/>
    </source>
</evidence>
<dbReference type="Proteomes" id="UP000294963">
    <property type="component" value="Unassembled WGS sequence"/>
</dbReference>
<keyword evidence="11" id="KW-1185">Reference proteome</keyword>
<dbReference type="GO" id="GO:0032993">
    <property type="term" value="C:protein-DNA complex"/>
    <property type="evidence" value="ECO:0007669"/>
    <property type="project" value="TreeGrafter"/>
</dbReference>
<dbReference type="GO" id="GO:0005829">
    <property type="term" value="C:cytosol"/>
    <property type="evidence" value="ECO:0007669"/>
    <property type="project" value="TreeGrafter"/>
</dbReference>
<dbReference type="SUPFAM" id="SSF52172">
    <property type="entry name" value="CheY-like"/>
    <property type="match status" value="1"/>
</dbReference>
<feature type="domain" description="OmpR/PhoB-type" evidence="9">
    <location>
        <begin position="140"/>
        <end position="258"/>
    </location>
</feature>
<feature type="domain" description="Response regulatory" evidence="8">
    <location>
        <begin position="14"/>
        <end position="127"/>
    </location>
</feature>
<dbReference type="InterPro" id="IPR016032">
    <property type="entry name" value="Sig_transdc_resp-reg_C-effctor"/>
</dbReference>
<sequence length="260" mass="29644">MIHPTFVNDHRAKVILVVEDDYDIGDIVENYLKKSDFQVKRAMNGKQALDILGFSAIDLVILDVKLPVQSGWEVLTTLRQSKQTPVIMLTALDQEIDKVMALRIGADDFVVKPFNPNELVARVEAVLRRTTASMPQPLTHSIIRFKNIEINTENHCVSVKHISTVDASIATDESEDHFALKNVTLNLTLTEYKILLLMVNQPYKVFSRSELMLQCLPDRDALERTVDSHVSKLRKKLEDHQLYDLLINVRGVGYRLEQPQ</sequence>
<evidence type="ECO:0000313" key="11">
    <source>
        <dbReference type="Proteomes" id="UP000294963"/>
    </source>
</evidence>
<dbReference type="GO" id="GO:0000976">
    <property type="term" value="F:transcription cis-regulatory region binding"/>
    <property type="evidence" value="ECO:0007669"/>
    <property type="project" value="TreeGrafter"/>
</dbReference>
<protein>
    <submittedName>
        <fullName evidence="10">Two-component system response regulator AdeR</fullName>
    </submittedName>
</protein>
<keyword evidence="3" id="KW-0805">Transcription regulation</keyword>
<proteinExistence type="predicted"/>
<dbReference type="Pfam" id="PF00486">
    <property type="entry name" value="Trans_reg_C"/>
    <property type="match status" value="1"/>
</dbReference>
<evidence type="ECO:0000256" key="2">
    <source>
        <dbReference type="ARBA" id="ARBA00023012"/>
    </source>
</evidence>
<dbReference type="SMART" id="SM00448">
    <property type="entry name" value="REC"/>
    <property type="match status" value="1"/>
</dbReference>
<comment type="caution">
    <text evidence="10">The sequence shown here is derived from an EMBL/GenBank/DDBJ whole genome shotgun (WGS) entry which is preliminary data.</text>
</comment>
<dbReference type="PROSITE" id="PS51755">
    <property type="entry name" value="OMPR_PHOB"/>
    <property type="match status" value="1"/>
</dbReference>
<evidence type="ECO:0000256" key="7">
    <source>
        <dbReference type="PROSITE-ProRule" id="PRU01091"/>
    </source>
</evidence>
<evidence type="ECO:0000256" key="5">
    <source>
        <dbReference type="ARBA" id="ARBA00023163"/>
    </source>
</evidence>
<dbReference type="GO" id="GO:0006355">
    <property type="term" value="P:regulation of DNA-templated transcription"/>
    <property type="evidence" value="ECO:0007669"/>
    <property type="project" value="InterPro"/>
</dbReference>
<evidence type="ECO:0000259" key="9">
    <source>
        <dbReference type="PROSITE" id="PS51755"/>
    </source>
</evidence>
<feature type="modified residue" description="4-aspartylphosphate" evidence="6">
    <location>
        <position position="63"/>
    </location>
</feature>
<keyword evidence="5" id="KW-0804">Transcription</keyword>
<dbReference type="PANTHER" id="PTHR48111">
    <property type="entry name" value="REGULATOR OF RPOS"/>
    <property type="match status" value="1"/>
</dbReference>
<evidence type="ECO:0000256" key="1">
    <source>
        <dbReference type="ARBA" id="ARBA00022553"/>
    </source>
</evidence>
<dbReference type="InterPro" id="IPR011006">
    <property type="entry name" value="CheY-like_superfamily"/>
</dbReference>
<dbReference type="PROSITE" id="PS50110">
    <property type="entry name" value="RESPONSE_REGULATORY"/>
    <property type="match status" value="1"/>
</dbReference>
<dbReference type="CDD" id="cd00383">
    <property type="entry name" value="trans_reg_C"/>
    <property type="match status" value="1"/>
</dbReference>
<dbReference type="AlphaFoldDB" id="A0A4R1XV82"/>
<dbReference type="PANTHER" id="PTHR48111:SF59">
    <property type="entry name" value="TRANSCRIPTIONAL REGULATORY PROTEIN BAER"/>
    <property type="match status" value="1"/>
</dbReference>
<dbReference type="Gene3D" id="3.40.50.2300">
    <property type="match status" value="1"/>
</dbReference>
<dbReference type="OrthoDB" id="9802426at2"/>
<dbReference type="FunFam" id="3.40.50.2300:FF:000001">
    <property type="entry name" value="DNA-binding response regulator PhoB"/>
    <property type="match status" value="1"/>
</dbReference>
<name>A0A4R1XV82_ACICA</name>
<dbReference type="EMBL" id="SLVJ01000010">
    <property type="protein sequence ID" value="TCM67041.1"/>
    <property type="molecule type" value="Genomic_DNA"/>
</dbReference>
<dbReference type="InterPro" id="IPR001867">
    <property type="entry name" value="OmpR/PhoB-type_DNA-bd"/>
</dbReference>
<evidence type="ECO:0000256" key="6">
    <source>
        <dbReference type="PROSITE-ProRule" id="PRU00169"/>
    </source>
</evidence>
<dbReference type="SUPFAM" id="SSF46894">
    <property type="entry name" value="C-terminal effector domain of the bipartite response regulators"/>
    <property type="match status" value="1"/>
</dbReference>
<dbReference type="NCBIfam" id="NF012227">
    <property type="entry name" value="AdeR_RR"/>
    <property type="match status" value="1"/>
</dbReference>
<feature type="DNA-binding region" description="OmpR/PhoB-type" evidence="7">
    <location>
        <begin position="140"/>
        <end position="258"/>
    </location>
</feature>
<dbReference type="CDD" id="cd17574">
    <property type="entry name" value="REC_OmpR"/>
    <property type="match status" value="1"/>
</dbReference>
<dbReference type="Gene3D" id="6.10.250.690">
    <property type="match status" value="1"/>
</dbReference>
<organism evidence="10 11">
    <name type="scientific">Acinetobacter calcoaceticus</name>
    <dbReference type="NCBI Taxonomy" id="471"/>
    <lineage>
        <taxon>Bacteria</taxon>
        <taxon>Pseudomonadati</taxon>
        <taxon>Pseudomonadota</taxon>
        <taxon>Gammaproteobacteria</taxon>
        <taxon>Moraxellales</taxon>
        <taxon>Moraxellaceae</taxon>
        <taxon>Acinetobacter</taxon>
        <taxon>Acinetobacter calcoaceticus/baumannii complex</taxon>
    </lineage>
</organism>
<dbReference type="SMART" id="SM00862">
    <property type="entry name" value="Trans_reg_C"/>
    <property type="match status" value="1"/>
</dbReference>
<evidence type="ECO:0000256" key="4">
    <source>
        <dbReference type="ARBA" id="ARBA00023125"/>
    </source>
</evidence>
<keyword evidence="1 6" id="KW-0597">Phosphoprotein</keyword>
<dbReference type="Gene3D" id="1.10.10.10">
    <property type="entry name" value="Winged helix-like DNA-binding domain superfamily/Winged helix DNA-binding domain"/>
    <property type="match status" value="1"/>
</dbReference>
<dbReference type="InterPro" id="IPR039420">
    <property type="entry name" value="WalR-like"/>
</dbReference>
<accession>A0A4R1XV82</accession>
<dbReference type="InterPro" id="IPR001789">
    <property type="entry name" value="Sig_transdc_resp-reg_receiver"/>
</dbReference>
<gene>
    <name evidence="10" type="ORF">EC844_11082</name>
</gene>
<keyword evidence="4 7" id="KW-0238">DNA-binding</keyword>
<keyword evidence="2" id="KW-0902">Two-component regulatory system</keyword>
<dbReference type="GO" id="GO:0000156">
    <property type="term" value="F:phosphorelay response regulator activity"/>
    <property type="evidence" value="ECO:0007669"/>
    <property type="project" value="TreeGrafter"/>
</dbReference>
<dbReference type="InterPro" id="IPR036388">
    <property type="entry name" value="WH-like_DNA-bd_sf"/>
</dbReference>
<reference evidence="10 11" key="1">
    <citation type="submission" date="2019-03" db="EMBL/GenBank/DDBJ databases">
        <title>Genomic analyses of the natural microbiome of Caenorhabditis elegans.</title>
        <authorList>
            <person name="Samuel B."/>
        </authorList>
    </citation>
    <scope>NUCLEOTIDE SEQUENCE [LARGE SCALE GENOMIC DNA]</scope>
    <source>
        <strain evidence="10 11">JUb89</strain>
    </source>
</reference>
<evidence type="ECO:0000259" key="8">
    <source>
        <dbReference type="PROSITE" id="PS50110"/>
    </source>
</evidence>
<dbReference type="Pfam" id="PF00072">
    <property type="entry name" value="Response_reg"/>
    <property type="match status" value="1"/>
</dbReference>